<gene>
    <name evidence="1" type="ORF">I4F81_003226</name>
</gene>
<name>A0ACC3BSQ2_PYRYE</name>
<evidence type="ECO:0000313" key="2">
    <source>
        <dbReference type="Proteomes" id="UP000798662"/>
    </source>
</evidence>
<evidence type="ECO:0000313" key="1">
    <source>
        <dbReference type="EMBL" id="KAK1860638.1"/>
    </source>
</evidence>
<sequence>MLPTSAMSGHFLFGGDCVSVFETDCAARRCVPDNARALCLPSTDFTMAHCRTVEQAKAAVAAIVSEATDSSRRTWTRWVGFESVWTSRVRVHAVAIFSGFSAAVLPLCYLSGVLPAEWSDLLQSRSIVKACGSDIPLANSVAAVGAHLKHTRDIADLALETAIASPLSNLSDFLFNVQMTIVPEELALCQMCWRGPLSDTQAGVLAMHAYGAFCVSEELSAPCYPMEPGSVSRFSFF</sequence>
<organism evidence="1 2">
    <name type="scientific">Pyropia yezoensis</name>
    <name type="common">Susabi-nori</name>
    <name type="synonym">Porphyra yezoensis</name>
    <dbReference type="NCBI Taxonomy" id="2788"/>
    <lineage>
        <taxon>Eukaryota</taxon>
        <taxon>Rhodophyta</taxon>
        <taxon>Bangiophyceae</taxon>
        <taxon>Bangiales</taxon>
        <taxon>Bangiaceae</taxon>
        <taxon>Pyropia</taxon>
    </lineage>
</organism>
<accession>A0ACC3BSQ2</accession>
<keyword evidence="2" id="KW-1185">Reference proteome</keyword>
<dbReference type="EMBL" id="CM020618">
    <property type="protein sequence ID" value="KAK1860638.1"/>
    <property type="molecule type" value="Genomic_DNA"/>
</dbReference>
<dbReference type="Proteomes" id="UP000798662">
    <property type="component" value="Chromosome 1"/>
</dbReference>
<reference evidence="1" key="1">
    <citation type="submission" date="2019-11" db="EMBL/GenBank/DDBJ databases">
        <title>Nori genome reveals adaptations in red seaweeds to the harsh intertidal environment.</title>
        <authorList>
            <person name="Wang D."/>
            <person name="Mao Y."/>
        </authorList>
    </citation>
    <scope>NUCLEOTIDE SEQUENCE</scope>
    <source>
        <tissue evidence="1">Gametophyte</tissue>
    </source>
</reference>
<protein>
    <submittedName>
        <fullName evidence="1">Uncharacterized protein</fullName>
    </submittedName>
</protein>
<proteinExistence type="predicted"/>
<comment type="caution">
    <text evidence="1">The sequence shown here is derived from an EMBL/GenBank/DDBJ whole genome shotgun (WGS) entry which is preliminary data.</text>
</comment>